<dbReference type="Proteomes" id="UP000298030">
    <property type="component" value="Unassembled WGS sequence"/>
</dbReference>
<reference evidence="2 3" key="1">
    <citation type="journal article" date="2019" name="Nat. Ecol. Evol.">
        <title>Megaphylogeny resolves global patterns of mushroom evolution.</title>
        <authorList>
            <person name="Varga T."/>
            <person name="Krizsan K."/>
            <person name="Foldi C."/>
            <person name="Dima B."/>
            <person name="Sanchez-Garcia M."/>
            <person name="Sanchez-Ramirez S."/>
            <person name="Szollosi G.J."/>
            <person name="Szarkandi J.G."/>
            <person name="Papp V."/>
            <person name="Albert L."/>
            <person name="Andreopoulos W."/>
            <person name="Angelini C."/>
            <person name="Antonin V."/>
            <person name="Barry K.W."/>
            <person name="Bougher N.L."/>
            <person name="Buchanan P."/>
            <person name="Buyck B."/>
            <person name="Bense V."/>
            <person name="Catcheside P."/>
            <person name="Chovatia M."/>
            <person name="Cooper J."/>
            <person name="Damon W."/>
            <person name="Desjardin D."/>
            <person name="Finy P."/>
            <person name="Geml J."/>
            <person name="Haridas S."/>
            <person name="Hughes K."/>
            <person name="Justo A."/>
            <person name="Karasinski D."/>
            <person name="Kautmanova I."/>
            <person name="Kiss B."/>
            <person name="Kocsube S."/>
            <person name="Kotiranta H."/>
            <person name="LaButti K.M."/>
            <person name="Lechner B.E."/>
            <person name="Liimatainen K."/>
            <person name="Lipzen A."/>
            <person name="Lukacs Z."/>
            <person name="Mihaltcheva S."/>
            <person name="Morgado L.N."/>
            <person name="Niskanen T."/>
            <person name="Noordeloos M.E."/>
            <person name="Ohm R.A."/>
            <person name="Ortiz-Santana B."/>
            <person name="Ovrebo C."/>
            <person name="Racz N."/>
            <person name="Riley R."/>
            <person name="Savchenko A."/>
            <person name="Shiryaev A."/>
            <person name="Soop K."/>
            <person name="Spirin V."/>
            <person name="Szebenyi C."/>
            <person name="Tomsovsky M."/>
            <person name="Tulloss R.E."/>
            <person name="Uehling J."/>
            <person name="Grigoriev I.V."/>
            <person name="Vagvolgyi C."/>
            <person name="Papp T."/>
            <person name="Martin F.M."/>
            <person name="Miettinen O."/>
            <person name="Hibbett D.S."/>
            <person name="Nagy L.G."/>
        </authorList>
    </citation>
    <scope>NUCLEOTIDE SEQUENCE [LARGE SCALE GENOMIC DNA]</scope>
    <source>
        <strain evidence="2 3">FP101781</strain>
    </source>
</reference>
<organism evidence="2 3">
    <name type="scientific">Coprinellus micaceus</name>
    <name type="common">Glistening ink-cap mushroom</name>
    <name type="synonym">Coprinus micaceus</name>
    <dbReference type="NCBI Taxonomy" id="71717"/>
    <lineage>
        <taxon>Eukaryota</taxon>
        <taxon>Fungi</taxon>
        <taxon>Dikarya</taxon>
        <taxon>Basidiomycota</taxon>
        <taxon>Agaricomycotina</taxon>
        <taxon>Agaricomycetes</taxon>
        <taxon>Agaricomycetidae</taxon>
        <taxon>Agaricales</taxon>
        <taxon>Agaricineae</taxon>
        <taxon>Psathyrellaceae</taxon>
        <taxon>Coprinellus</taxon>
    </lineage>
</organism>
<evidence type="ECO:0000313" key="2">
    <source>
        <dbReference type="EMBL" id="TEB27874.1"/>
    </source>
</evidence>
<sequence length="240" mass="26740">MKIINRGMDKEKSFAYWMNRATKWREELVKAVESGNKEWIFVCAARTAAIIFEKTLKHPNVNKELTSTQIRILQNNGQTLLGDVQGLKKELKEVYAQWAAIERVRQQELDRDIFKLQSVLTAEEGEDKPLPKVPAPEPESDSVDNLHPIHIRASEISRPGSPSFNDRINQSDFAKSNLMKAPSRSNSPPEGAPPTYEEVMGDLLEIDGSVGDGGSDYNIQVVEPDAASSRSSNRSANPGH</sequence>
<dbReference type="EMBL" id="QPFP01000036">
    <property type="protein sequence ID" value="TEB27874.1"/>
    <property type="molecule type" value="Genomic_DNA"/>
</dbReference>
<proteinExistence type="predicted"/>
<protein>
    <submittedName>
        <fullName evidence="2">Uncharacterized protein</fullName>
    </submittedName>
</protein>
<gene>
    <name evidence="2" type="ORF">FA13DRAFT_840867</name>
</gene>
<feature type="compositionally biased region" description="Low complexity" evidence="1">
    <location>
        <begin position="226"/>
        <end position="240"/>
    </location>
</feature>
<dbReference type="Gene3D" id="1.20.58.80">
    <property type="entry name" value="Phosphotransferase system, lactose/cellobiose-type IIA subunit"/>
    <property type="match status" value="1"/>
</dbReference>
<accession>A0A4Y7T1P4</accession>
<keyword evidence="3" id="KW-1185">Reference proteome</keyword>
<feature type="region of interest" description="Disordered" evidence="1">
    <location>
        <begin position="178"/>
        <end position="240"/>
    </location>
</feature>
<comment type="caution">
    <text evidence="2">The sequence shown here is derived from an EMBL/GenBank/DDBJ whole genome shotgun (WGS) entry which is preliminary data.</text>
</comment>
<evidence type="ECO:0000313" key="3">
    <source>
        <dbReference type="Proteomes" id="UP000298030"/>
    </source>
</evidence>
<evidence type="ECO:0000256" key="1">
    <source>
        <dbReference type="SAM" id="MobiDB-lite"/>
    </source>
</evidence>
<feature type="region of interest" description="Disordered" evidence="1">
    <location>
        <begin position="124"/>
        <end position="144"/>
    </location>
</feature>
<name>A0A4Y7T1P4_COPMI</name>
<dbReference type="AlphaFoldDB" id="A0A4Y7T1P4"/>